<evidence type="ECO:0000313" key="2">
    <source>
        <dbReference type="EMBL" id="QPC45476.1"/>
    </source>
</evidence>
<keyword evidence="1" id="KW-0812">Transmembrane</keyword>
<evidence type="ECO:0000313" key="3">
    <source>
        <dbReference type="Proteomes" id="UP000593626"/>
    </source>
</evidence>
<dbReference type="RefSeq" id="WP_239673142.1">
    <property type="nucleotide sequence ID" value="NZ_CP049742.1"/>
</dbReference>
<keyword evidence="3" id="KW-1185">Reference proteome</keyword>
<keyword evidence="1" id="KW-0472">Membrane</keyword>
<dbReference type="KEGG" id="mcui:G8O30_00900"/>
<accession>A0A7S8C8X5</accession>
<sequence>MKKDKNPIGDHRDAVDRSMFGDMRYLTDGGCLTQIVTLIIIVGGILLLSQCSAG</sequence>
<organism evidence="2 3">
    <name type="scientific">Mangrovibacillus cuniculi</name>
    <dbReference type="NCBI Taxonomy" id="2593652"/>
    <lineage>
        <taxon>Bacteria</taxon>
        <taxon>Bacillati</taxon>
        <taxon>Bacillota</taxon>
        <taxon>Bacilli</taxon>
        <taxon>Bacillales</taxon>
        <taxon>Bacillaceae</taxon>
        <taxon>Mangrovibacillus</taxon>
    </lineage>
</organism>
<dbReference type="EMBL" id="CP049742">
    <property type="protein sequence ID" value="QPC45476.1"/>
    <property type="molecule type" value="Genomic_DNA"/>
</dbReference>
<name>A0A7S8C8X5_9BACI</name>
<evidence type="ECO:0000256" key="1">
    <source>
        <dbReference type="SAM" id="Phobius"/>
    </source>
</evidence>
<proteinExistence type="predicted"/>
<feature type="transmembrane region" description="Helical" evidence="1">
    <location>
        <begin position="25"/>
        <end position="48"/>
    </location>
</feature>
<protein>
    <submittedName>
        <fullName evidence="2">Uncharacterized protein</fullName>
    </submittedName>
</protein>
<dbReference type="Proteomes" id="UP000593626">
    <property type="component" value="Chromosome"/>
</dbReference>
<keyword evidence="1" id="KW-1133">Transmembrane helix</keyword>
<gene>
    <name evidence="2" type="ORF">G8O30_00900</name>
</gene>
<reference evidence="2 3" key="1">
    <citation type="submission" date="2019-07" db="EMBL/GenBank/DDBJ databases">
        <title>Genome sequence of 2 isolates from Red Sea Mangroves.</title>
        <authorList>
            <person name="Sefrji F."/>
            <person name="Michoud G."/>
            <person name="Merlino G."/>
            <person name="Daffonchio D."/>
        </authorList>
    </citation>
    <scope>NUCLEOTIDE SEQUENCE [LARGE SCALE GENOMIC DNA]</scope>
    <source>
        <strain evidence="2 3">R1DC41</strain>
    </source>
</reference>
<dbReference type="AlphaFoldDB" id="A0A7S8C8X5"/>